<evidence type="ECO:0000313" key="9">
    <source>
        <dbReference type="EMBL" id="CUH93289.1"/>
    </source>
</evidence>
<dbReference type="EC" id="3.2.1.4" evidence="9"/>
<dbReference type="Proteomes" id="UP000196053">
    <property type="component" value="Chromosome I"/>
</dbReference>
<dbReference type="GO" id="GO:0030245">
    <property type="term" value="P:cellulose catabolic process"/>
    <property type="evidence" value="ECO:0007669"/>
    <property type="project" value="UniProtKB-KW"/>
</dbReference>
<dbReference type="Gene3D" id="3.20.20.80">
    <property type="entry name" value="Glycosidases"/>
    <property type="match status" value="1"/>
</dbReference>
<dbReference type="RefSeq" id="WP_058258552.1">
    <property type="nucleotide sequence ID" value="NZ_DUPS01000065.1"/>
</dbReference>
<name>A0A0K8J769_9FIRM</name>
<feature type="domain" description="Glycoside hydrolase family 5" evidence="8">
    <location>
        <begin position="27"/>
        <end position="318"/>
    </location>
</feature>
<dbReference type="GO" id="GO:0009986">
    <property type="term" value="C:cell surface"/>
    <property type="evidence" value="ECO:0007669"/>
    <property type="project" value="TreeGrafter"/>
</dbReference>
<evidence type="ECO:0000256" key="2">
    <source>
        <dbReference type="ARBA" id="ARBA00022801"/>
    </source>
</evidence>
<evidence type="ECO:0000256" key="5">
    <source>
        <dbReference type="ARBA" id="ARBA00023295"/>
    </source>
</evidence>
<comment type="similarity">
    <text evidence="1 7">Belongs to the glycosyl hydrolase 5 (cellulase A) family.</text>
</comment>
<reference evidence="10" key="1">
    <citation type="submission" date="2015-09" db="EMBL/GenBank/DDBJ databases">
        <authorList>
            <person name="Wibberg D."/>
        </authorList>
    </citation>
    <scope>NUCLEOTIDE SEQUENCE [LARGE SCALE GENOMIC DNA]</scope>
    <source>
        <strain evidence="10">SD1D</strain>
    </source>
</reference>
<keyword evidence="5 7" id="KW-0326">Glycosidase</keyword>
<evidence type="ECO:0000256" key="7">
    <source>
        <dbReference type="RuleBase" id="RU361153"/>
    </source>
</evidence>
<evidence type="ECO:0000313" key="10">
    <source>
        <dbReference type="Proteomes" id="UP000196053"/>
    </source>
</evidence>
<dbReference type="OrthoDB" id="9800475at2"/>
<dbReference type="InterPro" id="IPR017853">
    <property type="entry name" value="GH"/>
</dbReference>
<dbReference type="GO" id="GO:0008810">
    <property type="term" value="F:cellulase activity"/>
    <property type="evidence" value="ECO:0007669"/>
    <property type="project" value="UniProtKB-EC"/>
</dbReference>
<keyword evidence="4" id="KW-0119">Carbohydrate metabolism</keyword>
<protein>
    <submittedName>
        <fullName evidence="9">Endoglucanase C307</fullName>
        <ecNumber evidence="9">3.2.1.4</ecNumber>
    </submittedName>
</protein>
<dbReference type="KEGG" id="hsd:SD1D_1744"/>
<dbReference type="PANTHER" id="PTHR31297:SF41">
    <property type="entry name" value="ENDOGLUCANASE, PUTATIVE (AFU_ORTHOLOGUE AFUA_5G01830)-RELATED"/>
    <property type="match status" value="1"/>
</dbReference>
<evidence type="ECO:0000256" key="3">
    <source>
        <dbReference type="ARBA" id="ARBA00023001"/>
    </source>
</evidence>
<evidence type="ECO:0000259" key="8">
    <source>
        <dbReference type="Pfam" id="PF00150"/>
    </source>
</evidence>
<dbReference type="SUPFAM" id="SSF51445">
    <property type="entry name" value="(Trans)glycosidases"/>
    <property type="match status" value="1"/>
</dbReference>
<keyword evidence="10" id="KW-1185">Reference proteome</keyword>
<dbReference type="EMBL" id="LN879430">
    <property type="protein sequence ID" value="CUH93289.1"/>
    <property type="molecule type" value="Genomic_DNA"/>
</dbReference>
<dbReference type="InterPro" id="IPR050386">
    <property type="entry name" value="Glycosyl_hydrolase_5"/>
</dbReference>
<dbReference type="GO" id="GO:0008422">
    <property type="term" value="F:beta-glucosidase activity"/>
    <property type="evidence" value="ECO:0007669"/>
    <property type="project" value="TreeGrafter"/>
</dbReference>
<evidence type="ECO:0000256" key="1">
    <source>
        <dbReference type="ARBA" id="ARBA00005641"/>
    </source>
</evidence>
<keyword evidence="3" id="KW-0136">Cellulose degradation</keyword>
<evidence type="ECO:0000256" key="6">
    <source>
        <dbReference type="ARBA" id="ARBA00023326"/>
    </source>
</evidence>
<keyword evidence="2 7" id="KW-0378">Hydrolase</keyword>
<dbReference type="Pfam" id="PF00150">
    <property type="entry name" value="Cellulase"/>
    <property type="match status" value="1"/>
</dbReference>
<keyword evidence="6" id="KW-0624">Polysaccharide degradation</keyword>
<dbReference type="PANTHER" id="PTHR31297">
    <property type="entry name" value="GLUCAN ENDO-1,6-BETA-GLUCOSIDASE B"/>
    <property type="match status" value="1"/>
</dbReference>
<dbReference type="GO" id="GO:0005576">
    <property type="term" value="C:extracellular region"/>
    <property type="evidence" value="ECO:0007669"/>
    <property type="project" value="TreeGrafter"/>
</dbReference>
<accession>A0A0K8J769</accession>
<proteinExistence type="inferred from homology"/>
<dbReference type="AlphaFoldDB" id="A0A0K8J769"/>
<gene>
    <name evidence="9" type="primary">celC307</name>
    <name evidence="9" type="ORF">SD1D_1744</name>
</gene>
<organism evidence="9 10">
    <name type="scientific">Herbinix luporum</name>
    <dbReference type="NCBI Taxonomy" id="1679721"/>
    <lineage>
        <taxon>Bacteria</taxon>
        <taxon>Bacillati</taxon>
        <taxon>Bacillota</taxon>
        <taxon>Clostridia</taxon>
        <taxon>Lachnospirales</taxon>
        <taxon>Lachnospiraceae</taxon>
        <taxon>Herbinix</taxon>
    </lineage>
</organism>
<evidence type="ECO:0000256" key="4">
    <source>
        <dbReference type="ARBA" id="ARBA00023277"/>
    </source>
</evidence>
<sequence>MKKFDGYKAGVNLGGWISQFRQAKKEHFDSFITEEDIKQIASWGMDHVRLPIDYMVLEDDDKPFEYKEEGFSYIDQCISWCEKYKLNIILDLHRAPGYAFHSLNENKLFDDQFLQERYIRLWQAFAKRYINYGNNVVFELLNEIVEPNSDRWNKLSRQAIEGIRQIDKERLIIIGGNNYNSVDTLYELDKMEDNNLIYTFHFYQPHIFTHQKASWEELLKDLEFEVTYPSDQKLYEAYLAKSEEFKRRYSYAKKTDKDYLRSLLQPALNFAKERNVTLYCGEYGVIDHAPMESNLKWHEDLSDLLIEYGIGRAVWTYKLMSFPLVNKDSIVRNNKLIEIVSRK</sequence>
<dbReference type="InterPro" id="IPR001547">
    <property type="entry name" value="Glyco_hydro_5"/>
</dbReference>